<comment type="caution">
    <text evidence="3">The sequence shown here is derived from an EMBL/GenBank/DDBJ whole genome shotgun (WGS) entry which is preliminary data.</text>
</comment>
<dbReference type="PANTHER" id="PTHR33408">
    <property type="entry name" value="TRANSPOSASE"/>
    <property type="match status" value="1"/>
</dbReference>
<dbReference type="InterPro" id="IPR008490">
    <property type="entry name" value="Transposase_InsH_N"/>
</dbReference>
<evidence type="ECO:0000259" key="1">
    <source>
        <dbReference type="Pfam" id="PF05598"/>
    </source>
</evidence>
<dbReference type="Pfam" id="PF05598">
    <property type="entry name" value="DUF772"/>
    <property type="match status" value="1"/>
</dbReference>
<accession>A0ABV1D168</accession>
<sequence>MTTLNTHVNYTIWEAPYQLSLPLNISFQIPDDDPVRLVKLLIERMDLSPLYQTYSRIEKNQASPRQLLAIVIYASMNQIFSSRRIESACRRDLNFQYLLEGKPVPDHATIARFRSHHMAACSRTLFADMDAVLAQAGALSLKNLFIDGTKIESVANKYTFVWKKSVTKRQAKVLAKIPGFILKTQELFGIQVLHTHAVHRYHLRRLLGKLKRLQREGHIVFVHGKGHRKTPLQKAIEKAKDFLHKTKEYAVQLHYCGDRNSYAKTDIDATFMHLKEDAMKNGQVKPAYNVQYSVDAGFVTWVTVGPQTSDCTTLLPFLEDFRKHFPFQYTRIIADSGYESEENYTKLAEQGYDAYIKPSDHEQRKKRRFKKDIGKFQNMDYDAKNDVFYCHNHRKLTCVGKKTETTSTGFKIRKSHYVCEDCSDCPYKKGCIHGNRSKKPLEKRTKQLELSKRFQAQRAEMEAHISSPTGKMLRMNRSIQSEGAFSDIKANLSFRRFLSHGTENALATSIILAMAHNVLTLHHKLQSGNFGTYLYSLKKVKKSA</sequence>
<gene>
    <name evidence="3" type="ORF">WMO23_11235</name>
</gene>
<evidence type="ECO:0000259" key="2">
    <source>
        <dbReference type="Pfam" id="PF13751"/>
    </source>
</evidence>
<reference evidence="3 4" key="1">
    <citation type="submission" date="2024-03" db="EMBL/GenBank/DDBJ databases">
        <title>Human intestinal bacterial collection.</title>
        <authorList>
            <person name="Pauvert C."/>
            <person name="Hitch T.C.A."/>
            <person name="Clavel T."/>
        </authorList>
    </citation>
    <scope>NUCLEOTIDE SEQUENCE [LARGE SCALE GENOMIC DNA]</scope>
    <source>
        <strain evidence="3 4">CLA-AA-H81</strain>
    </source>
</reference>
<dbReference type="NCBIfam" id="NF033551">
    <property type="entry name" value="transpos_IS1182"/>
    <property type="match status" value="1"/>
</dbReference>
<feature type="domain" description="Transposase DDE" evidence="2">
    <location>
        <begin position="389"/>
        <end position="521"/>
    </location>
</feature>
<keyword evidence="4" id="KW-1185">Reference proteome</keyword>
<name>A0ABV1D168_9FIRM</name>
<dbReference type="Pfam" id="PF13751">
    <property type="entry name" value="DDE_Tnp_1_6"/>
    <property type="match status" value="1"/>
</dbReference>
<proteinExistence type="predicted"/>
<protein>
    <submittedName>
        <fullName evidence="3">IS1182 family transposase</fullName>
    </submittedName>
</protein>
<evidence type="ECO:0000313" key="3">
    <source>
        <dbReference type="EMBL" id="MEQ2423297.1"/>
    </source>
</evidence>
<dbReference type="PANTHER" id="PTHR33408:SF2">
    <property type="entry name" value="TRANSPOSASE DDE DOMAIN-CONTAINING PROTEIN"/>
    <property type="match status" value="1"/>
</dbReference>
<feature type="domain" description="Transposase InsH N-terminal" evidence="1">
    <location>
        <begin position="28"/>
        <end position="115"/>
    </location>
</feature>
<organism evidence="3 4">
    <name type="scientific">Megasphaera intestinihominis</name>
    <dbReference type="NCBI Taxonomy" id="3133159"/>
    <lineage>
        <taxon>Bacteria</taxon>
        <taxon>Bacillati</taxon>
        <taxon>Bacillota</taxon>
        <taxon>Negativicutes</taxon>
        <taxon>Veillonellales</taxon>
        <taxon>Veillonellaceae</taxon>
        <taxon>Megasphaera</taxon>
    </lineage>
</organism>
<dbReference type="InterPro" id="IPR047629">
    <property type="entry name" value="IS1182_transpos"/>
</dbReference>
<dbReference type="RefSeq" id="WP_292282715.1">
    <property type="nucleotide sequence ID" value="NZ_JBBMEU010000125.1"/>
</dbReference>
<evidence type="ECO:0000313" key="4">
    <source>
        <dbReference type="Proteomes" id="UP001433088"/>
    </source>
</evidence>
<dbReference type="EMBL" id="JBBMEU010000125">
    <property type="protein sequence ID" value="MEQ2423297.1"/>
    <property type="molecule type" value="Genomic_DNA"/>
</dbReference>
<dbReference type="InterPro" id="IPR025668">
    <property type="entry name" value="Tnp_DDE_dom"/>
</dbReference>
<dbReference type="Proteomes" id="UP001433088">
    <property type="component" value="Unassembled WGS sequence"/>
</dbReference>